<gene>
    <name evidence="1" type="ORF">BDW02DRAFT_583814</name>
</gene>
<dbReference type="AlphaFoldDB" id="A0A6A5JX29"/>
<evidence type="ECO:0000313" key="2">
    <source>
        <dbReference type="Proteomes" id="UP000800040"/>
    </source>
</evidence>
<proteinExistence type="predicted"/>
<organism evidence="1 2">
    <name type="scientific">Decorospora gaudefroyi</name>
    <dbReference type="NCBI Taxonomy" id="184978"/>
    <lineage>
        <taxon>Eukaryota</taxon>
        <taxon>Fungi</taxon>
        <taxon>Dikarya</taxon>
        <taxon>Ascomycota</taxon>
        <taxon>Pezizomycotina</taxon>
        <taxon>Dothideomycetes</taxon>
        <taxon>Pleosporomycetidae</taxon>
        <taxon>Pleosporales</taxon>
        <taxon>Pleosporineae</taxon>
        <taxon>Pleosporaceae</taxon>
        <taxon>Decorospora</taxon>
    </lineage>
</organism>
<accession>A0A6A5JX29</accession>
<protein>
    <submittedName>
        <fullName evidence="1">Uncharacterized protein</fullName>
    </submittedName>
</protein>
<keyword evidence="2" id="KW-1185">Reference proteome</keyword>
<evidence type="ECO:0000313" key="1">
    <source>
        <dbReference type="EMBL" id="KAF1829295.1"/>
    </source>
</evidence>
<name>A0A6A5JX29_9PLEO</name>
<reference evidence="1" key="1">
    <citation type="submission" date="2020-01" db="EMBL/GenBank/DDBJ databases">
        <authorList>
            <consortium name="DOE Joint Genome Institute"/>
            <person name="Haridas S."/>
            <person name="Albert R."/>
            <person name="Binder M."/>
            <person name="Bloem J."/>
            <person name="Labutti K."/>
            <person name="Salamov A."/>
            <person name="Andreopoulos B."/>
            <person name="Baker S.E."/>
            <person name="Barry K."/>
            <person name="Bills G."/>
            <person name="Bluhm B.H."/>
            <person name="Cannon C."/>
            <person name="Castanera R."/>
            <person name="Culley D.E."/>
            <person name="Daum C."/>
            <person name="Ezra D."/>
            <person name="Gonzalez J.B."/>
            <person name="Henrissat B."/>
            <person name="Kuo A."/>
            <person name="Liang C."/>
            <person name="Lipzen A."/>
            <person name="Lutzoni F."/>
            <person name="Magnuson J."/>
            <person name="Mondo S."/>
            <person name="Nolan M."/>
            <person name="Ohm R."/>
            <person name="Pangilinan J."/>
            <person name="Park H.-J."/>
            <person name="Ramirez L."/>
            <person name="Alfaro M."/>
            <person name="Sun H."/>
            <person name="Tritt A."/>
            <person name="Yoshinaga Y."/>
            <person name="Zwiers L.-H."/>
            <person name="Turgeon B.G."/>
            <person name="Goodwin S.B."/>
            <person name="Spatafora J.W."/>
            <person name="Crous P.W."/>
            <person name="Grigoriev I.V."/>
        </authorList>
    </citation>
    <scope>NUCLEOTIDE SEQUENCE</scope>
    <source>
        <strain evidence="1">P77</strain>
    </source>
</reference>
<dbReference type="Proteomes" id="UP000800040">
    <property type="component" value="Unassembled WGS sequence"/>
</dbReference>
<dbReference type="EMBL" id="ML975453">
    <property type="protein sequence ID" value="KAF1829295.1"/>
    <property type="molecule type" value="Genomic_DNA"/>
</dbReference>
<sequence>MPGAGFALNFWTVVSSPRGGICWERLHLGFALIKGRVARVVDVADEGSGVGRRCVVCMAHGERAEASVYFDVKVWHACFVLMVTPHTGVAIVPVDTRKGTYVRVGAVSVYSIFNPGKEGDVGDRPAFVQRDATLSASRYPDETVITLL</sequence>